<dbReference type="InterPro" id="IPR000477">
    <property type="entry name" value="RT_dom"/>
</dbReference>
<evidence type="ECO:0000256" key="2">
    <source>
        <dbReference type="RuleBase" id="RU361155"/>
    </source>
</evidence>
<dbReference type="GO" id="GO:0008146">
    <property type="term" value="F:sulfotransferase activity"/>
    <property type="evidence" value="ECO:0007669"/>
    <property type="project" value="InterPro"/>
</dbReference>
<dbReference type="EC" id="2.8.2.-" evidence="2"/>
<keyword evidence="1 2" id="KW-0808">Transferase</keyword>
<comment type="similarity">
    <text evidence="2">Belongs to the sulfotransferase 1 family.</text>
</comment>
<dbReference type="Proteomes" id="UP000694251">
    <property type="component" value="Chromosome 9"/>
</dbReference>
<dbReference type="Pfam" id="PF00685">
    <property type="entry name" value="Sulfotransfer_1"/>
    <property type="match status" value="1"/>
</dbReference>
<dbReference type="InterPro" id="IPR000863">
    <property type="entry name" value="Sulfotransferase_dom"/>
</dbReference>
<evidence type="ECO:0000259" key="3">
    <source>
        <dbReference type="PROSITE" id="PS50878"/>
    </source>
</evidence>
<comment type="caution">
    <text evidence="4">The sequence shown here is derived from an EMBL/GenBank/DDBJ whole genome shotgun (WGS) entry which is preliminary data.</text>
</comment>
<proteinExistence type="inferred from homology"/>
<evidence type="ECO:0000256" key="1">
    <source>
        <dbReference type="ARBA" id="ARBA00022679"/>
    </source>
</evidence>
<dbReference type="EMBL" id="JAEFBJ010000009">
    <property type="protein sequence ID" value="KAG7574361.1"/>
    <property type="molecule type" value="Genomic_DNA"/>
</dbReference>
<organism evidence="4 5">
    <name type="scientific">Arabidopsis suecica</name>
    <name type="common">Swedish thale-cress</name>
    <name type="synonym">Cardaminopsis suecica</name>
    <dbReference type="NCBI Taxonomy" id="45249"/>
    <lineage>
        <taxon>Eukaryota</taxon>
        <taxon>Viridiplantae</taxon>
        <taxon>Streptophyta</taxon>
        <taxon>Embryophyta</taxon>
        <taxon>Tracheophyta</taxon>
        <taxon>Spermatophyta</taxon>
        <taxon>Magnoliopsida</taxon>
        <taxon>eudicotyledons</taxon>
        <taxon>Gunneridae</taxon>
        <taxon>Pentapetalae</taxon>
        <taxon>rosids</taxon>
        <taxon>malvids</taxon>
        <taxon>Brassicales</taxon>
        <taxon>Brassicaceae</taxon>
        <taxon>Camelineae</taxon>
        <taxon>Arabidopsis</taxon>
    </lineage>
</organism>
<feature type="domain" description="Reverse transcriptase" evidence="3">
    <location>
        <begin position="1"/>
        <end position="212"/>
    </location>
</feature>
<dbReference type="PANTHER" id="PTHR11783">
    <property type="entry name" value="SULFOTRANSFERASE SULT"/>
    <property type="match status" value="1"/>
</dbReference>
<evidence type="ECO:0000313" key="5">
    <source>
        <dbReference type="Proteomes" id="UP000694251"/>
    </source>
</evidence>
<protein>
    <recommendedName>
        <fullName evidence="2">Sulfotransferase</fullName>
        <ecNumber evidence="2">2.8.2.-</ecNumber>
    </recommendedName>
</protein>
<dbReference type="Pfam" id="PF00078">
    <property type="entry name" value="RVT_1"/>
    <property type="match status" value="1"/>
</dbReference>
<reference evidence="4 5" key="1">
    <citation type="submission" date="2020-12" db="EMBL/GenBank/DDBJ databases">
        <title>Concerted genomic and epigenomic changes stabilize Arabidopsis allopolyploids.</title>
        <authorList>
            <person name="Chen Z."/>
        </authorList>
    </citation>
    <scope>NUCLEOTIDE SEQUENCE [LARGE SCALE GENOMIC DNA]</scope>
    <source>
        <strain evidence="4">As9502</strain>
        <tissue evidence="4">Leaf</tissue>
    </source>
</reference>
<dbReference type="AlphaFoldDB" id="A0A8T2ALP8"/>
<accession>A0A8T2ALP8</accession>
<name>A0A8T2ALP8_ARASU</name>
<dbReference type="PROSITE" id="PS50878">
    <property type="entry name" value="RT_POL"/>
    <property type="match status" value="1"/>
</dbReference>
<keyword evidence="5" id="KW-1185">Reference proteome</keyword>
<evidence type="ECO:0000313" key="4">
    <source>
        <dbReference type="EMBL" id="KAG7574361.1"/>
    </source>
</evidence>
<gene>
    <name evidence="4" type="ORF">ISN44_As09g025510</name>
</gene>
<sequence>MEQMDTAMNQPCNPVLKCGVLPKYFSSEWSYAQFHVSEVTQFSAAFGSNNTVAIIGMDGRQTTARDKSDSCFTHSSKLSIHYHVYVNRFGKSIPDIYLKGKKGLRQGVPMSPCLVIMVMEVLSKLLENAAEQGKFRLHPLFSSPLVTHLLFTDDLLVFSDGAKHPLTGIAKVMLHFKTLCGLDVNPSKSEIFFGGYSDIQREVLSALQDFIIASEAIRAHYTPLPSDIILASFPKTGTTWLKALTSSILRHSSTLTSSSSSNDLDNLNPHEVVPFLEIEMFGENPLKDITEISSPRVFSTHLPLSFLPETVKTSGCRVIYITRHPADTFVSLWHLYNNKFGTEISIRQAFDEFCKGLAPAGPYFEHVLEFWEARDRVMFVTYEDLKANPEETVRRIAEFLGCKIIVEKIVKECSFEKLRNTSKERGEGVHWSGTKYDMFFRKGVVGDWKNHLTQEMMKELEDLADLKWRGSGLDLNIFNKSASQ</sequence>
<dbReference type="OrthoDB" id="205623at2759"/>